<dbReference type="Proteomes" id="UP000032049">
    <property type="component" value="Unassembled WGS sequence"/>
</dbReference>
<evidence type="ECO:0000313" key="2">
    <source>
        <dbReference type="EMBL" id="KIO75756.1"/>
    </source>
</evidence>
<comment type="caution">
    <text evidence="2">The sequence shown here is derived from an EMBL/GenBank/DDBJ whole genome shotgun (WGS) entry which is preliminary data.</text>
</comment>
<sequence length="173" mass="19927">MLVLSGVILIVLGIIAYQDFRYREVYWICFPLLAILFSIYKITTVGLSALLTDIIFTGGFLLLQFLILWLYFCIKYRKTVNLTNGYLGWGDILFLLAICFYLSPVNYIVFYVVSLVVSIVYALFTRLLSEKEELTIPLAGIQALIFALILIVERSARLNFYGDTSAYYNWLLH</sequence>
<evidence type="ECO:0008006" key="4">
    <source>
        <dbReference type="Google" id="ProtNLM"/>
    </source>
</evidence>
<feature type="transmembrane region" description="Helical" evidence="1">
    <location>
        <begin position="26"/>
        <end position="43"/>
    </location>
</feature>
<name>A0A0D0GMT5_9SPHI</name>
<dbReference type="OrthoDB" id="798769at2"/>
<feature type="transmembrane region" description="Helical" evidence="1">
    <location>
        <begin position="134"/>
        <end position="152"/>
    </location>
</feature>
<feature type="transmembrane region" description="Helical" evidence="1">
    <location>
        <begin position="50"/>
        <end position="72"/>
    </location>
</feature>
<reference evidence="2 3" key="1">
    <citation type="submission" date="2015-01" db="EMBL/GenBank/DDBJ databases">
        <title>Draft genome sequence of Pedobacter sp. NL19 isolated from sludge of an effluent treatment pond in an abandoned uranium mine.</title>
        <authorList>
            <person name="Santos T."/>
            <person name="Caetano T."/>
            <person name="Covas C."/>
            <person name="Cruz A."/>
            <person name="Mendo S."/>
        </authorList>
    </citation>
    <scope>NUCLEOTIDE SEQUENCE [LARGE SCALE GENOMIC DNA]</scope>
    <source>
        <strain evidence="2 3">NL19</strain>
    </source>
</reference>
<accession>A0A0D0GMT5</accession>
<keyword evidence="1" id="KW-0472">Membrane</keyword>
<proteinExistence type="predicted"/>
<feature type="transmembrane region" description="Helical" evidence="1">
    <location>
        <begin position="109"/>
        <end position="128"/>
    </location>
</feature>
<protein>
    <recommendedName>
        <fullName evidence="4">Prepilin type IV endopeptidase peptidase domain-containing protein</fullName>
    </recommendedName>
</protein>
<feature type="transmembrane region" description="Helical" evidence="1">
    <location>
        <begin position="84"/>
        <end position="102"/>
    </location>
</feature>
<evidence type="ECO:0000313" key="3">
    <source>
        <dbReference type="Proteomes" id="UP000032049"/>
    </source>
</evidence>
<keyword evidence="1" id="KW-1133">Transmembrane helix</keyword>
<keyword evidence="3" id="KW-1185">Reference proteome</keyword>
<evidence type="ECO:0000256" key="1">
    <source>
        <dbReference type="SAM" id="Phobius"/>
    </source>
</evidence>
<dbReference type="EMBL" id="JXRA01000084">
    <property type="protein sequence ID" value="KIO75756.1"/>
    <property type="molecule type" value="Genomic_DNA"/>
</dbReference>
<dbReference type="AlphaFoldDB" id="A0A0D0GMT5"/>
<keyword evidence="1" id="KW-0812">Transmembrane</keyword>
<organism evidence="2 3">
    <name type="scientific">Pedobacter lusitanus</name>
    <dbReference type="NCBI Taxonomy" id="1503925"/>
    <lineage>
        <taxon>Bacteria</taxon>
        <taxon>Pseudomonadati</taxon>
        <taxon>Bacteroidota</taxon>
        <taxon>Sphingobacteriia</taxon>
        <taxon>Sphingobacteriales</taxon>
        <taxon>Sphingobacteriaceae</taxon>
        <taxon>Pedobacter</taxon>
    </lineage>
</organism>
<gene>
    <name evidence="2" type="ORF">TH53_18725</name>
</gene>
<dbReference type="RefSeq" id="WP_041884250.1">
    <property type="nucleotide sequence ID" value="NZ_CP157278.1"/>
</dbReference>
<dbReference type="STRING" id="1503925.TH53_18725"/>